<feature type="transmembrane region" description="Helical" evidence="36">
    <location>
        <begin position="518"/>
        <end position="538"/>
    </location>
</feature>
<dbReference type="Gene3D" id="1.20.120.1770">
    <property type="match status" value="1"/>
</dbReference>
<evidence type="ECO:0000256" key="8">
    <source>
        <dbReference type="ARBA" id="ARBA00011738"/>
    </source>
</evidence>
<evidence type="ECO:0000256" key="34">
    <source>
        <dbReference type="RuleBase" id="RU000528"/>
    </source>
</evidence>
<comment type="similarity">
    <text evidence="7 34">Belongs to the histone H4 family.</text>
</comment>
<feature type="disulfide bond" evidence="33">
    <location>
        <begin position="102"/>
        <end position="115"/>
    </location>
</feature>
<feature type="repeat" description="TNFR-Cys" evidence="33">
    <location>
        <begin position="83"/>
        <end position="123"/>
    </location>
</feature>
<evidence type="ECO:0000256" key="31">
    <source>
        <dbReference type="ARBA" id="ARBA00046132"/>
    </source>
</evidence>
<evidence type="ECO:0000256" key="16">
    <source>
        <dbReference type="ARBA" id="ARBA00022753"/>
    </source>
</evidence>
<keyword evidence="17" id="KW-0164">Citrullination</keyword>
<dbReference type="SMART" id="SM00417">
    <property type="entry name" value="H4"/>
    <property type="match status" value="1"/>
</dbReference>
<evidence type="ECO:0000256" key="6">
    <source>
        <dbReference type="ARBA" id="ARBA00004286"/>
    </source>
</evidence>
<evidence type="ECO:0000256" key="7">
    <source>
        <dbReference type="ARBA" id="ARBA00006564"/>
    </source>
</evidence>
<evidence type="ECO:0000256" key="21">
    <source>
        <dbReference type="ARBA" id="ARBA00022990"/>
    </source>
</evidence>
<feature type="disulfide bond" evidence="33">
    <location>
        <begin position="125"/>
        <end position="140"/>
    </location>
</feature>
<comment type="function">
    <text evidence="31">Transmembrane reductase that uses ascorbate as an electron donor in the cytoplasm and transfers electrons across membranes to reduce iron cations Fe(3+) into Fe(2+) in the lumen of the late endosome and lysosome. Reduced iron can then be extruded from the late endosome and lysosome to the cytoplasm by divalent metal-specific transporters. It is therefore most probably involved in endosomal and lysosomal cellular iron homeostasis.</text>
</comment>
<comment type="cofactor">
    <cofactor evidence="1">
        <name>heme b</name>
        <dbReference type="ChEBI" id="CHEBI:60344"/>
    </cofactor>
</comment>
<dbReference type="SUPFAM" id="SSF57586">
    <property type="entry name" value="TNF receptor-like"/>
    <property type="match status" value="2"/>
</dbReference>
<dbReference type="SUPFAM" id="SSF47113">
    <property type="entry name" value="Histone-fold"/>
    <property type="match status" value="1"/>
</dbReference>
<dbReference type="CDD" id="cd22912">
    <property type="entry name" value="HFD_H4"/>
    <property type="match status" value="1"/>
</dbReference>
<evidence type="ECO:0000259" key="38">
    <source>
        <dbReference type="PROSITE" id="PS50050"/>
    </source>
</evidence>
<evidence type="ECO:0000256" key="5">
    <source>
        <dbReference type="ARBA" id="ARBA00004155"/>
    </source>
</evidence>
<dbReference type="SMART" id="SM00208">
    <property type="entry name" value="TNFR"/>
    <property type="match status" value="3"/>
</dbReference>
<feature type="transmembrane region" description="Helical" evidence="36">
    <location>
        <begin position="479"/>
        <end position="506"/>
    </location>
</feature>
<evidence type="ECO:0000313" key="40">
    <source>
        <dbReference type="EMBL" id="KAK1806832.1"/>
    </source>
</evidence>
<dbReference type="GO" id="GO:0140571">
    <property type="term" value="F:transmembrane ascorbate ferrireductase activity"/>
    <property type="evidence" value="ECO:0007669"/>
    <property type="project" value="UniProtKB-EC"/>
</dbReference>
<reference evidence="40" key="1">
    <citation type="submission" date="2023-03" db="EMBL/GenBank/DDBJ databases">
        <title>Electrophorus voltai genome.</title>
        <authorList>
            <person name="Bian C."/>
        </authorList>
    </citation>
    <scope>NUCLEOTIDE SEQUENCE</scope>
    <source>
        <strain evidence="40">CB-2022</strain>
        <tissue evidence="40">Muscle</tissue>
    </source>
</reference>
<dbReference type="Gene3D" id="1.10.20.10">
    <property type="entry name" value="Histone, subunit A"/>
    <property type="match status" value="1"/>
</dbReference>
<evidence type="ECO:0000256" key="11">
    <source>
        <dbReference type="ARBA" id="ARBA00022481"/>
    </source>
</evidence>
<dbReference type="InterPro" id="IPR009072">
    <property type="entry name" value="Histone-fold"/>
</dbReference>
<evidence type="ECO:0000256" key="3">
    <source>
        <dbReference type="ARBA" id="ARBA00004107"/>
    </source>
</evidence>
<comment type="subunit">
    <text evidence="8">Homodimer.</text>
</comment>
<feature type="disulfide bond" evidence="33">
    <location>
        <begin position="105"/>
        <end position="123"/>
    </location>
</feature>
<dbReference type="GO" id="GO:0030527">
    <property type="term" value="F:structural constituent of chromatin"/>
    <property type="evidence" value="ECO:0007669"/>
    <property type="project" value="InterPro"/>
</dbReference>
<keyword evidence="30" id="KW-0379">Hydroxylation</keyword>
<dbReference type="GO" id="GO:0031902">
    <property type="term" value="C:late endosome membrane"/>
    <property type="evidence" value="ECO:0007669"/>
    <property type="project" value="UniProtKB-SubCell"/>
</dbReference>
<dbReference type="SMART" id="SM00665">
    <property type="entry name" value="B561"/>
    <property type="match status" value="1"/>
</dbReference>
<comment type="subunit">
    <text evidence="34">The nucleosome is a histone octamer containing two molecules each of H2A, H2B, H3 and H4 assembled in one H3-H4 heterotetramer and two H2A-H2B heterodimers. The octamer wraps approximately 147 bp of DNA.</text>
</comment>
<evidence type="ECO:0000256" key="17">
    <source>
        <dbReference type="ARBA" id="ARBA00022934"/>
    </source>
</evidence>
<dbReference type="InterPro" id="IPR001368">
    <property type="entry name" value="TNFR/NGFR_Cys_rich_reg"/>
</dbReference>
<evidence type="ECO:0000256" key="20">
    <source>
        <dbReference type="ARBA" id="ARBA00022989"/>
    </source>
</evidence>
<feature type="transmembrane region" description="Helical" evidence="36">
    <location>
        <begin position="367"/>
        <end position="392"/>
    </location>
</feature>
<evidence type="ECO:0000256" key="9">
    <source>
        <dbReference type="ARBA" id="ARBA00022448"/>
    </source>
</evidence>
<dbReference type="PANTHER" id="PTHR10106">
    <property type="entry name" value="CYTOCHROME B561-RELATED"/>
    <property type="match status" value="1"/>
</dbReference>
<evidence type="ECO:0000256" key="10">
    <source>
        <dbReference type="ARBA" id="ARBA00022454"/>
    </source>
</evidence>
<feature type="signal peptide" evidence="37">
    <location>
        <begin position="1"/>
        <end position="30"/>
    </location>
</feature>
<dbReference type="FunFam" id="1.20.120.1770:FF:000001">
    <property type="entry name" value="Cytochrome b reductase 1"/>
    <property type="match status" value="1"/>
</dbReference>
<dbReference type="PROSITE" id="PS50939">
    <property type="entry name" value="CYTOCHROME_B561"/>
    <property type="match status" value="1"/>
</dbReference>
<keyword evidence="21" id="KW-0007">Acetylation</keyword>
<evidence type="ECO:0000256" key="23">
    <source>
        <dbReference type="ARBA" id="ARBA00023004"/>
    </source>
</evidence>
<keyword evidence="12" id="KW-1017">Isopeptide bond</keyword>
<evidence type="ECO:0000256" key="1">
    <source>
        <dbReference type="ARBA" id="ARBA00001970"/>
    </source>
</evidence>
<dbReference type="PROSITE" id="PS50050">
    <property type="entry name" value="TNFR_NGFR_2"/>
    <property type="match status" value="2"/>
</dbReference>
<evidence type="ECO:0000256" key="15">
    <source>
        <dbReference type="ARBA" id="ARBA00022723"/>
    </source>
</evidence>
<feature type="transmembrane region" description="Helical" evidence="36">
    <location>
        <begin position="412"/>
        <end position="432"/>
    </location>
</feature>
<dbReference type="GO" id="GO:0005765">
    <property type="term" value="C:lysosomal membrane"/>
    <property type="evidence" value="ECO:0007669"/>
    <property type="project" value="UniProtKB-SubCell"/>
</dbReference>
<feature type="transmembrane region" description="Helical" evidence="36">
    <location>
        <begin position="174"/>
        <end position="197"/>
    </location>
</feature>
<name>A0AAD8ZWU3_9TELE</name>
<keyword evidence="19" id="KW-0249">Electron transport</keyword>
<evidence type="ECO:0000256" key="35">
    <source>
        <dbReference type="SAM" id="MobiDB-lite"/>
    </source>
</evidence>
<dbReference type="GO" id="GO:0005634">
    <property type="term" value="C:nucleus"/>
    <property type="evidence" value="ECO:0007669"/>
    <property type="project" value="UniProtKB-SubCell"/>
</dbReference>
<evidence type="ECO:0000256" key="25">
    <source>
        <dbReference type="ARBA" id="ARBA00023136"/>
    </source>
</evidence>
<dbReference type="AlphaFoldDB" id="A0AAD8ZWU3"/>
<evidence type="ECO:0000256" key="13">
    <source>
        <dbReference type="ARBA" id="ARBA00022617"/>
    </source>
</evidence>
<evidence type="ECO:0000256" key="28">
    <source>
        <dbReference type="ARBA" id="ARBA00023242"/>
    </source>
</evidence>
<dbReference type="PRINTS" id="PR00623">
    <property type="entry name" value="HISTONEH4"/>
</dbReference>
<evidence type="ECO:0000256" key="4">
    <source>
        <dbReference type="ARBA" id="ARBA00004123"/>
    </source>
</evidence>
<keyword evidence="15" id="KW-0479">Metal-binding</keyword>
<dbReference type="Gene3D" id="2.10.50.10">
    <property type="entry name" value="Tumor Necrosis Factor Receptor, subunit A, domain 2"/>
    <property type="match status" value="2"/>
</dbReference>
<dbReference type="SMART" id="SM00803">
    <property type="entry name" value="TAF"/>
    <property type="match status" value="1"/>
</dbReference>
<keyword evidence="26" id="KW-0325">Glycoprotein</keyword>
<keyword evidence="20 36" id="KW-1133">Transmembrane helix</keyword>
<keyword evidence="16" id="KW-0967">Endosome</keyword>
<dbReference type="InterPro" id="IPR019809">
    <property type="entry name" value="Histone_H4_CS"/>
</dbReference>
<feature type="repeat" description="TNFR-Cys" evidence="33">
    <location>
        <begin position="124"/>
        <end position="164"/>
    </location>
</feature>
<keyword evidence="41" id="KW-1185">Reference proteome</keyword>
<feature type="transmembrane region" description="Helical" evidence="36">
    <location>
        <begin position="444"/>
        <end position="467"/>
    </location>
</feature>
<comment type="caution">
    <text evidence="40">The sequence shown here is derived from an EMBL/GenBank/DDBJ whole genome shotgun (WGS) entry which is preliminary data.</text>
</comment>
<dbReference type="PROSITE" id="PS00047">
    <property type="entry name" value="HISTONE_H4"/>
    <property type="match status" value="1"/>
</dbReference>
<keyword evidence="22" id="KW-0560">Oxidoreductase</keyword>
<protein>
    <recommendedName>
        <fullName evidence="34">Histone H4</fullName>
    </recommendedName>
</protein>
<comment type="catalytic activity">
    <reaction evidence="32">
        <text>Fe(3+)(out) + L-ascorbate(in) = monodehydro-L-ascorbate radical(in) + Fe(2+)(out) + H(+)</text>
        <dbReference type="Rhea" id="RHEA:30403"/>
        <dbReference type="ChEBI" id="CHEBI:15378"/>
        <dbReference type="ChEBI" id="CHEBI:29033"/>
        <dbReference type="ChEBI" id="CHEBI:29034"/>
        <dbReference type="ChEBI" id="CHEBI:38290"/>
        <dbReference type="ChEBI" id="CHEBI:59513"/>
        <dbReference type="EC" id="7.2.1.3"/>
    </reaction>
    <physiologicalReaction direction="left-to-right" evidence="32">
        <dbReference type="Rhea" id="RHEA:30404"/>
    </physiologicalReaction>
</comment>
<feature type="domain" description="Cytochrome b561" evidence="39">
    <location>
        <begin position="375"/>
        <end position="585"/>
    </location>
</feature>
<keyword evidence="24 34" id="KW-0238">DNA-binding</keyword>
<dbReference type="PANTHER" id="PTHR10106:SF38">
    <property type="entry name" value="LYSOSOMAL MEMBRANE ASCORBATE-DEPENDENT FERRIREDUCTASE CYB561A3"/>
    <property type="match status" value="1"/>
</dbReference>
<evidence type="ECO:0000256" key="27">
    <source>
        <dbReference type="ARBA" id="ARBA00023228"/>
    </source>
</evidence>
<feature type="domain" description="TNFR-Cys" evidence="38">
    <location>
        <begin position="83"/>
        <end position="123"/>
    </location>
</feature>
<evidence type="ECO:0000256" key="24">
    <source>
        <dbReference type="ARBA" id="ARBA00023125"/>
    </source>
</evidence>
<keyword evidence="23" id="KW-0408">Iron</keyword>
<feature type="disulfide bond" evidence="33">
    <location>
        <begin position="84"/>
        <end position="99"/>
    </location>
</feature>
<dbReference type="Pfam" id="PF03188">
    <property type="entry name" value="Cytochrom_B561"/>
    <property type="match status" value="1"/>
</dbReference>
<dbReference type="Pfam" id="PF00020">
    <property type="entry name" value="TNFR_c6"/>
    <property type="match status" value="2"/>
</dbReference>
<dbReference type="EMBL" id="JAROKS010000001">
    <property type="protein sequence ID" value="KAK1806832.1"/>
    <property type="molecule type" value="Genomic_DNA"/>
</dbReference>
<evidence type="ECO:0000256" key="32">
    <source>
        <dbReference type="ARBA" id="ARBA00048457"/>
    </source>
</evidence>
<evidence type="ECO:0000256" key="2">
    <source>
        <dbReference type="ARBA" id="ARBA00002001"/>
    </source>
</evidence>
<evidence type="ECO:0000256" key="14">
    <source>
        <dbReference type="ARBA" id="ARBA00022692"/>
    </source>
</evidence>
<dbReference type="Proteomes" id="UP001239994">
    <property type="component" value="Unassembled WGS sequence"/>
</dbReference>
<evidence type="ECO:0000256" key="26">
    <source>
        <dbReference type="ARBA" id="ARBA00023180"/>
    </source>
</evidence>
<dbReference type="GO" id="GO:0046872">
    <property type="term" value="F:metal ion binding"/>
    <property type="evidence" value="ECO:0007669"/>
    <property type="project" value="UniProtKB-KW"/>
</dbReference>
<feature type="transmembrane region" description="Helical" evidence="36">
    <location>
        <begin position="564"/>
        <end position="585"/>
    </location>
</feature>
<feature type="disulfide bond" evidence="33">
    <location>
        <begin position="146"/>
        <end position="164"/>
    </location>
</feature>
<sequence>MKQLNSVIVLLMGTLLCILALELTPGQALALAPGPGMNRTRRDVTCLGSLEYLYNGICCLNCPAGTYVKEHCSRASSRGRCEQCDFDTYTEHDNGLAKCFQCTKCRLDQDPGALCTTTQNTRCQCKKGLYCLPDQVCEVCKTCSRCKEDEVEVGRCTSSSNTVCRKRGSASASLSAVVAITIPLIIVGLVIIVSVLYCKTCRGLRRAVVPWCSRGFLKMCIGGGRDSVEVTQNGLNNTLDSHTHATRLIQMPVNLVGDQTPAPLEAAEEEEEDRGLGQSLPNTVTSSQSSLSLCAQLRPCQPCPGHCGLPASPTHPQLLIALENEKVRRLIPLNGEESLKRSFDLFQELDIHYHNRFFSRSVMKTTVTFYAAHALCLVLGVACVVLVAHWNASYRGGFAWDGEAQQFNWHPVLMVVGLVVLYGNAAVVYRIPLTWRVSKQPWKLVHAGLLLLALIFSVLGLCAVFDFHNTNHIPNLYSLHSWVGILTVGLFAAQWAVGIGTFLLPCTPLAIRAFVKPAHVWLGGIVLVLSVVSCISGINEKLFFVLKDKANGTVPYSQLPPEAVVANSLGIIIVAFGLVVLKILSNKTWKRPEPRNEEGGYRYSSCCAIGEEAMSGRGKGGKGLGKGGAKRHRKVLRDNIQGITKPAIRRLARRGGVKRISGLIYEETRGVLKVFLENVIRDAVTYTEHAKRKTVTAMDVVYALKRQGRTLYGFGG</sequence>
<keyword evidence="18" id="KW-1278">Translocase</keyword>
<keyword evidence="9" id="KW-0813">Transport</keyword>
<evidence type="ECO:0000256" key="19">
    <source>
        <dbReference type="ARBA" id="ARBA00022982"/>
    </source>
</evidence>
<dbReference type="InterPro" id="IPR004823">
    <property type="entry name" value="TAF_TATA-bd_Histone-like_dom"/>
</dbReference>
<dbReference type="InterPro" id="IPR001951">
    <property type="entry name" value="Histone_H4"/>
</dbReference>
<evidence type="ECO:0000259" key="39">
    <source>
        <dbReference type="PROSITE" id="PS50939"/>
    </source>
</evidence>
<keyword evidence="29 34" id="KW-0544">Nucleosome core</keyword>
<dbReference type="FunFam" id="1.10.20.10:FF:000002">
    <property type="entry name" value="Histone H4"/>
    <property type="match status" value="1"/>
</dbReference>
<keyword evidence="37" id="KW-0732">Signal</keyword>
<comment type="subcellular location">
    <subcellularLocation>
        <location evidence="6">Chromosome</location>
    </subcellularLocation>
    <subcellularLocation>
        <location evidence="3">Late endosome membrane</location>
        <topology evidence="3">Multi-pass membrane protein</topology>
    </subcellularLocation>
    <subcellularLocation>
        <location evidence="5">Lysosome membrane</location>
        <topology evidence="5">Multi-pass membrane protein</topology>
    </subcellularLocation>
    <subcellularLocation>
        <location evidence="4">Nucleus</location>
    </subcellularLocation>
</comment>
<evidence type="ECO:0000256" key="37">
    <source>
        <dbReference type="SAM" id="SignalP"/>
    </source>
</evidence>
<dbReference type="GO" id="GO:0046982">
    <property type="term" value="F:protein heterodimerization activity"/>
    <property type="evidence" value="ECO:0007669"/>
    <property type="project" value="InterPro"/>
</dbReference>
<evidence type="ECO:0000256" key="12">
    <source>
        <dbReference type="ARBA" id="ARBA00022499"/>
    </source>
</evidence>
<keyword evidence="13" id="KW-0349">Heme</keyword>
<comment type="function">
    <text evidence="2 34">Core component of nucleosome. Nucleosomes wrap and compact DNA into chromatin, limiting DNA accessibility to the cellular machineries which require DNA as a template. Histones thereby play a central role in transcription regulation, DNA repair, DNA replication and chromosomal stability. DNA accessibility is regulated via a complex set of post-translational modifications of histones, also called histone code, and nucleosome remodeling.</text>
</comment>
<keyword evidence="25 36" id="KW-0472">Membrane</keyword>
<proteinExistence type="inferred from homology"/>
<keyword evidence="27" id="KW-0458">Lysosome</keyword>
<dbReference type="InterPro" id="IPR043205">
    <property type="entry name" value="CYB561/CYBRD1-like"/>
</dbReference>
<gene>
    <name evidence="40" type="ORF">P4O66_005313</name>
</gene>
<dbReference type="Pfam" id="PF15511">
    <property type="entry name" value="CENP-T_C"/>
    <property type="match status" value="1"/>
</dbReference>
<feature type="domain" description="TNFR-Cys" evidence="38">
    <location>
        <begin position="124"/>
        <end position="164"/>
    </location>
</feature>
<evidence type="ECO:0000256" key="29">
    <source>
        <dbReference type="ARBA" id="ARBA00023269"/>
    </source>
</evidence>
<evidence type="ECO:0000256" key="33">
    <source>
        <dbReference type="PROSITE-ProRule" id="PRU00206"/>
    </source>
</evidence>
<organism evidence="40 41">
    <name type="scientific">Electrophorus voltai</name>
    <dbReference type="NCBI Taxonomy" id="2609070"/>
    <lineage>
        <taxon>Eukaryota</taxon>
        <taxon>Metazoa</taxon>
        <taxon>Chordata</taxon>
        <taxon>Craniata</taxon>
        <taxon>Vertebrata</taxon>
        <taxon>Euteleostomi</taxon>
        <taxon>Actinopterygii</taxon>
        <taxon>Neopterygii</taxon>
        <taxon>Teleostei</taxon>
        <taxon>Ostariophysi</taxon>
        <taxon>Gymnotiformes</taxon>
        <taxon>Gymnotoidei</taxon>
        <taxon>Gymnotidae</taxon>
        <taxon>Electrophorus</taxon>
    </lineage>
</organism>
<feature type="region of interest" description="Disordered" evidence="35">
    <location>
        <begin position="265"/>
        <end position="284"/>
    </location>
</feature>
<keyword evidence="28 34" id="KW-0539">Nucleus</keyword>
<dbReference type="InterPro" id="IPR034024">
    <property type="entry name" value="TNFRSF10_N"/>
</dbReference>
<dbReference type="CDD" id="cd10580">
    <property type="entry name" value="TNFRSF10"/>
    <property type="match status" value="1"/>
</dbReference>
<feature type="chain" id="PRO_5042176438" description="Histone H4" evidence="37">
    <location>
        <begin position="31"/>
        <end position="716"/>
    </location>
</feature>
<dbReference type="InterPro" id="IPR006593">
    <property type="entry name" value="Cyt_b561/ferric_Rdtase_TM"/>
</dbReference>
<feature type="disulfide bond" evidence="33">
    <location>
        <begin position="143"/>
        <end position="156"/>
    </location>
</feature>
<keyword evidence="33" id="KW-1015">Disulfide bond</keyword>
<dbReference type="GO" id="GO:0003677">
    <property type="term" value="F:DNA binding"/>
    <property type="evidence" value="ECO:0007669"/>
    <property type="project" value="UniProtKB-KW"/>
</dbReference>
<evidence type="ECO:0000256" key="30">
    <source>
        <dbReference type="ARBA" id="ARBA00023278"/>
    </source>
</evidence>
<evidence type="ECO:0000256" key="22">
    <source>
        <dbReference type="ARBA" id="ARBA00023002"/>
    </source>
</evidence>
<accession>A0AAD8ZWU3</accession>
<dbReference type="InterPro" id="IPR035425">
    <property type="entry name" value="CENP-T/H4_C"/>
</dbReference>
<evidence type="ECO:0000313" key="41">
    <source>
        <dbReference type="Proteomes" id="UP001239994"/>
    </source>
</evidence>
<keyword evidence="10 34" id="KW-0158">Chromosome</keyword>
<dbReference type="GO" id="GO:0000786">
    <property type="term" value="C:nucleosome"/>
    <property type="evidence" value="ECO:0007669"/>
    <property type="project" value="UniProtKB-KW"/>
</dbReference>
<dbReference type="PROSITE" id="PS00652">
    <property type="entry name" value="TNFR_NGFR_1"/>
    <property type="match status" value="1"/>
</dbReference>
<evidence type="ECO:0000256" key="36">
    <source>
        <dbReference type="SAM" id="Phobius"/>
    </source>
</evidence>
<keyword evidence="14 36" id="KW-0812">Transmembrane</keyword>
<evidence type="ECO:0000256" key="18">
    <source>
        <dbReference type="ARBA" id="ARBA00022967"/>
    </source>
</evidence>
<keyword evidence="11" id="KW-0488">Methylation</keyword>